<dbReference type="Proteomes" id="UP001367508">
    <property type="component" value="Unassembled WGS sequence"/>
</dbReference>
<organism evidence="2 3">
    <name type="scientific">Canavalia gladiata</name>
    <name type="common">Sword bean</name>
    <name type="synonym">Dolichos gladiatus</name>
    <dbReference type="NCBI Taxonomy" id="3824"/>
    <lineage>
        <taxon>Eukaryota</taxon>
        <taxon>Viridiplantae</taxon>
        <taxon>Streptophyta</taxon>
        <taxon>Embryophyta</taxon>
        <taxon>Tracheophyta</taxon>
        <taxon>Spermatophyta</taxon>
        <taxon>Magnoliopsida</taxon>
        <taxon>eudicotyledons</taxon>
        <taxon>Gunneridae</taxon>
        <taxon>Pentapetalae</taxon>
        <taxon>rosids</taxon>
        <taxon>fabids</taxon>
        <taxon>Fabales</taxon>
        <taxon>Fabaceae</taxon>
        <taxon>Papilionoideae</taxon>
        <taxon>50 kb inversion clade</taxon>
        <taxon>NPAAA clade</taxon>
        <taxon>indigoferoid/millettioid clade</taxon>
        <taxon>Phaseoleae</taxon>
        <taxon>Canavalia</taxon>
    </lineage>
</organism>
<feature type="chain" id="PRO_5042916730" evidence="1">
    <location>
        <begin position="17"/>
        <end position="106"/>
    </location>
</feature>
<evidence type="ECO:0000313" key="2">
    <source>
        <dbReference type="EMBL" id="KAK7344135.1"/>
    </source>
</evidence>
<accession>A0AAN9QNB9</accession>
<dbReference type="AlphaFoldDB" id="A0AAN9QNB9"/>
<reference evidence="2 3" key="1">
    <citation type="submission" date="2024-01" db="EMBL/GenBank/DDBJ databases">
        <title>The genomes of 5 underutilized Papilionoideae crops provide insights into root nodulation and disease resistanc.</title>
        <authorList>
            <person name="Jiang F."/>
        </authorList>
    </citation>
    <scope>NUCLEOTIDE SEQUENCE [LARGE SCALE GENOMIC DNA]</scope>
    <source>
        <strain evidence="2">LVBAO_FW01</strain>
        <tissue evidence="2">Leaves</tissue>
    </source>
</reference>
<sequence>MRTLLLQVASSAAAFSINVCPNQCLQKLEQLKKDKHYKLSLGGGNYRIELWDLWHQEDSDKIGLQTYYIKHFLGSLHASSGLWAFRKIRKNKSFQFQFQQNCDNVF</sequence>
<evidence type="ECO:0000313" key="3">
    <source>
        <dbReference type="Proteomes" id="UP001367508"/>
    </source>
</evidence>
<gene>
    <name evidence="2" type="ORF">VNO77_13445</name>
</gene>
<protein>
    <submittedName>
        <fullName evidence="2">Uncharacterized protein</fullName>
    </submittedName>
</protein>
<keyword evidence="3" id="KW-1185">Reference proteome</keyword>
<name>A0AAN9QNB9_CANGL</name>
<dbReference type="EMBL" id="JAYMYQ010000003">
    <property type="protein sequence ID" value="KAK7344135.1"/>
    <property type="molecule type" value="Genomic_DNA"/>
</dbReference>
<comment type="caution">
    <text evidence="2">The sequence shown here is derived from an EMBL/GenBank/DDBJ whole genome shotgun (WGS) entry which is preliminary data.</text>
</comment>
<proteinExistence type="predicted"/>
<feature type="signal peptide" evidence="1">
    <location>
        <begin position="1"/>
        <end position="16"/>
    </location>
</feature>
<keyword evidence="1" id="KW-0732">Signal</keyword>
<evidence type="ECO:0000256" key="1">
    <source>
        <dbReference type="SAM" id="SignalP"/>
    </source>
</evidence>